<name>A0A0F9RXY8_9ZZZZ</name>
<comment type="caution">
    <text evidence="2">The sequence shown here is derived from an EMBL/GenBank/DDBJ whole genome shotgun (WGS) entry which is preliminary data.</text>
</comment>
<dbReference type="AlphaFoldDB" id="A0A0F9RXY8"/>
<dbReference type="InterPro" id="IPR014710">
    <property type="entry name" value="RmlC-like_jellyroll"/>
</dbReference>
<gene>
    <name evidence="2" type="ORF">LCGC14_0919040</name>
</gene>
<dbReference type="InterPro" id="IPR011051">
    <property type="entry name" value="RmlC_Cupin_sf"/>
</dbReference>
<dbReference type="InterPro" id="IPR013096">
    <property type="entry name" value="Cupin_2"/>
</dbReference>
<dbReference type="EMBL" id="LAZR01003095">
    <property type="protein sequence ID" value="KKN22068.1"/>
    <property type="molecule type" value="Genomic_DNA"/>
</dbReference>
<accession>A0A0F9RXY8</accession>
<feature type="domain" description="Cupin type-2" evidence="1">
    <location>
        <begin position="36"/>
        <end position="89"/>
    </location>
</feature>
<evidence type="ECO:0000313" key="2">
    <source>
        <dbReference type="EMBL" id="KKN22068.1"/>
    </source>
</evidence>
<dbReference type="Pfam" id="PF07883">
    <property type="entry name" value="Cupin_2"/>
    <property type="match status" value="1"/>
</dbReference>
<sequence length="110" mass="12788">MSEIFPGPVLDLPEADIPVDGLKAYIAQGEHFQILYMEFEKEAIIEEHSHESQWGVVLEGQIDLTIDGKEFVFRKGDRYFIPKGVQHSAKIYRGYADITYFNQKDRYKCK</sequence>
<evidence type="ECO:0000259" key="1">
    <source>
        <dbReference type="Pfam" id="PF07883"/>
    </source>
</evidence>
<protein>
    <recommendedName>
        <fullName evidence="1">Cupin type-2 domain-containing protein</fullName>
    </recommendedName>
</protein>
<proteinExistence type="predicted"/>
<organism evidence="2">
    <name type="scientific">marine sediment metagenome</name>
    <dbReference type="NCBI Taxonomy" id="412755"/>
    <lineage>
        <taxon>unclassified sequences</taxon>
        <taxon>metagenomes</taxon>
        <taxon>ecological metagenomes</taxon>
    </lineage>
</organism>
<dbReference type="Gene3D" id="2.60.120.10">
    <property type="entry name" value="Jelly Rolls"/>
    <property type="match status" value="1"/>
</dbReference>
<reference evidence="2" key="1">
    <citation type="journal article" date="2015" name="Nature">
        <title>Complex archaea that bridge the gap between prokaryotes and eukaryotes.</title>
        <authorList>
            <person name="Spang A."/>
            <person name="Saw J.H."/>
            <person name="Jorgensen S.L."/>
            <person name="Zaremba-Niedzwiedzka K."/>
            <person name="Martijn J."/>
            <person name="Lind A.E."/>
            <person name="van Eijk R."/>
            <person name="Schleper C."/>
            <person name="Guy L."/>
            <person name="Ettema T.J."/>
        </authorList>
    </citation>
    <scope>NUCLEOTIDE SEQUENCE</scope>
</reference>
<dbReference type="SUPFAM" id="SSF51182">
    <property type="entry name" value="RmlC-like cupins"/>
    <property type="match status" value="1"/>
</dbReference>